<dbReference type="GO" id="GO:0016758">
    <property type="term" value="F:hexosyltransferase activity"/>
    <property type="evidence" value="ECO:0007669"/>
    <property type="project" value="InterPro"/>
</dbReference>
<dbReference type="Proteomes" id="UP000254889">
    <property type="component" value="Chromosome"/>
</dbReference>
<comment type="subcellular location">
    <subcellularLocation>
        <location evidence="1">Cell membrane</location>
        <topology evidence="1">Multi-pass membrane protein</topology>
    </subcellularLocation>
</comment>
<protein>
    <submittedName>
        <fullName evidence="10">DUF2029 domain-containing protein</fullName>
    </submittedName>
</protein>
<proteinExistence type="inferred from homology"/>
<evidence type="ECO:0000256" key="6">
    <source>
        <dbReference type="ARBA" id="ARBA00023136"/>
    </source>
</evidence>
<evidence type="ECO:0000313" key="11">
    <source>
        <dbReference type="Proteomes" id="UP000254889"/>
    </source>
</evidence>
<evidence type="ECO:0000256" key="8">
    <source>
        <dbReference type="SAM" id="MobiDB-lite"/>
    </source>
</evidence>
<evidence type="ECO:0000313" key="10">
    <source>
        <dbReference type="EMBL" id="AXK83303.1"/>
    </source>
</evidence>
<feature type="transmembrane region" description="Helical" evidence="9">
    <location>
        <begin position="324"/>
        <end position="343"/>
    </location>
</feature>
<feature type="transmembrane region" description="Helical" evidence="9">
    <location>
        <begin position="21"/>
        <end position="40"/>
    </location>
</feature>
<evidence type="ECO:0000256" key="9">
    <source>
        <dbReference type="SAM" id="Phobius"/>
    </source>
</evidence>
<name>A0A346A2A6_9HYPH</name>
<gene>
    <name evidence="10" type="ORF">DW352_23950</name>
</gene>
<evidence type="ECO:0000256" key="5">
    <source>
        <dbReference type="ARBA" id="ARBA00022989"/>
    </source>
</evidence>
<evidence type="ECO:0000256" key="1">
    <source>
        <dbReference type="ARBA" id="ARBA00004651"/>
    </source>
</evidence>
<comment type="similarity">
    <text evidence="7">Belongs to the glycosyltransferase 87 family.</text>
</comment>
<reference evidence="10 11" key="1">
    <citation type="submission" date="2018-07" db="EMBL/GenBank/DDBJ databases">
        <authorList>
            <person name="Quirk P.G."/>
            <person name="Krulwich T.A."/>
        </authorList>
    </citation>
    <scope>NUCLEOTIDE SEQUENCE [LARGE SCALE GENOMIC DNA]</scope>
    <source>
        <strain evidence="10 11">CC-BB4</strain>
    </source>
</reference>
<keyword evidence="11" id="KW-1185">Reference proteome</keyword>
<keyword evidence="5 9" id="KW-1133">Transmembrane helix</keyword>
<feature type="region of interest" description="Disordered" evidence="8">
    <location>
        <begin position="153"/>
        <end position="178"/>
    </location>
</feature>
<keyword evidence="3" id="KW-0808">Transferase</keyword>
<evidence type="ECO:0000256" key="3">
    <source>
        <dbReference type="ARBA" id="ARBA00022679"/>
    </source>
</evidence>
<feature type="compositionally biased region" description="Gly residues" evidence="8">
    <location>
        <begin position="153"/>
        <end position="163"/>
    </location>
</feature>
<organism evidence="10 11">
    <name type="scientific">Pseudolabrys taiwanensis</name>
    <dbReference type="NCBI Taxonomy" id="331696"/>
    <lineage>
        <taxon>Bacteria</taxon>
        <taxon>Pseudomonadati</taxon>
        <taxon>Pseudomonadota</taxon>
        <taxon>Alphaproteobacteria</taxon>
        <taxon>Hyphomicrobiales</taxon>
        <taxon>Xanthobacteraceae</taxon>
        <taxon>Pseudolabrys</taxon>
    </lineage>
</organism>
<dbReference type="InterPro" id="IPR018584">
    <property type="entry name" value="GT87"/>
</dbReference>
<feature type="transmembrane region" description="Helical" evidence="9">
    <location>
        <begin position="350"/>
        <end position="369"/>
    </location>
</feature>
<dbReference type="EMBL" id="CP031417">
    <property type="protein sequence ID" value="AXK83303.1"/>
    <property type="molecule type" value="Genomic_DNA"/>
</dbReference>
<dbReference type="KEGG" id="ptaw:DW352_23950"/>
<feature type="transmembrane region" description="Helical" evidence="9">
    <location>
        <begin position="413"/>
        <end position="434"/>
    </location>
</feature>
<dbReference type="GO" id="GO:0005886">
    <property type="term" value="C:plasma membrane"/>
    <property type="evidence" value="ECO:0007669"/>
    <property type="project" value="UniProtKB-SubCell"/>
</dbReference>
<feature type="transmembrane region" description="Helical" evidence="9">
    <location>
        <begin position="104"/>
        <end position="134"/>
    </location>
</feature>
<accession>A0A346A2A6</accession>
<dbReference type="RefSeq" id="WP_115693682.1">
    <property type="nucleotide sequence ID" value="NZ_CP031417.1"/>
</dbReference>
<feature type="transmembrane region" description="Helical" evidence="9">
    <location>
        <begin position="228"/>
        <end position="253"/>
    </location>
</feature>
<keyword evidence="2" id="KW-1003">Cell membrane</keyword>
<dbReference type="OrthoDB" id="7679563at2"/>
<keyword evidence="6 9" id="KW-0472">Membrane</keyword>
<evidence type="ECO:0000256" key="2">
    <source>
        <dbReference type="ARBA" id="ARBA00022475"/>
    </source>
</evidence>
<feature type="transmembrane region" description="Helical" evidence="9">
    <location>
        <begin position="188"/>
        <end position="208"/>
    </location>
</feature>
<evidence type="ECO:0000256" key="7">
    <source>
        <dbReference type="ARBA" id="ARBA00024033"/>
    </source>
</evidence>
<evidence type="ECO:0000256" key="4">
    <source>
        <dbReference type="ARBA" id="ARBA00022692"/>
    </source>
</evidence>
<keyword evidence="4 9" id="KW-0812">Transmembrane</keyword>
<feature type="transmembrane region" description="Helical" evidence="9">
    <location>
        <begin position="260"/>
        <end position="280"/>
    </location>
</feature>
<dbReference type="Pfam" id="PF09594">
    <property type="entry name" value="GT87"/>
    <property type="match status" value="1"/>
</dbReference>
<dbReference type="AlphaFoldDB" id="A0A346A2A6"/>
<sequence length="454" mass="48248">MQKGAFLAGLRSGAWVTTERMRLVAGMLLAFCLIAAVFLVTTGNGPNDRFGRPLGTDFSNVYAAGTYVLEGQPAVPFDPQRQYAREQAIFGQNTPFYGWHYPPFFLGLAALLALMPYGLALLIWQGVTLVLYVLAIRAILGALIPPPLAGEGGQRSWPGGGDSGPAEATPPGAVRAPRSPFRGGIKSLWLLLALAYPAVFVNLGHGHNGFLTAALMGGALVTLNTRPLLAGILFGLIAYKPQFGVLIPLALIAGGYWRTVFAAAATVIALALAVTLAFGTEVWTAFLASMHFTRTVVLEQGDTGWQKIQSVFSWARMWGGGIDLAYAAQGLVTLAAAVAIVWLWRSRASFALKAAALAIATILATPYSLDYDLMVLAPAIAYLAGDGLTRGFAPYEKTVLAALWLAPIIARPLAQATLIPLAVPLMLLCFLLLLRRAMNETSVARASGVLRVEP</sequence>